<dbReference type="OrthoDB" id="3824912at2"/>
<dbReference type="InterPro" id="IPR047057">
    <property type="entry name" value="MerR_fam"/>
</dbReference>
<evidence type="ECO:0000313" key="4">
    <source>
        <dbReference type="Proteomes" id="UP000319210"/>
    </source>
</evidence>
<dbReference type="InterPro" id="IPR009061">
    <property type="entry name" value="DNA-bd_dom_put_sf"/>
</dbReference>
<dbReference type="Proteomes" id="UP000319210">
    <property type="component" value="Unassembled WGS sequence"/>
</dbReference>
<comment type="caution">
    <text evidence="3">The sequence shown here is derived from an EMBL/GenBank/DDBJ whole genome shotgun (WGS) entry which is preliminary data.</text>
</comment>
<dbReference type="SUPFAM" id="SSF46955">
    <property type="entry name" value="Putative DNA-binding domain"/>
    <property type="match status" value="1"/>
</dbReference>
<dbReference type="Pfam" id="PF13411">
    <property type="entry name" value="MerR_1"/>
    <property type="match status" value="1"/>
</dbReference>
<dbReference type="PROSITE" id="PS00552">
    <property type="entry name" value="HTH_MERR_1"/>
    <property type="match status" value="1"/>
</dbReference>
<sequence>MRIGELSRATGVSVRSLRYYDEQGLLEADRSPTGQRVYGGDAPERVRLIQCLYSAGLPSRTVALLLRCESTRHVSADMIDEVRGQRLRIEQRRAQLAEAHAKLDLLLETMVSSAAAPPATSGP</sequence>
<gene>
    <name evidence="3" type="ORF">SCA03_08480</name>
</gene>
<dbReference type="EMBL" id="BJMM01000003">
    <property type="protein sequence ID" value="GEB48297.1"/>
    <property type="molecule type" value="Genomic_DNA"/>
</dbReference>
<proteinExistence type="predicted"/>
<keyword evidence="1" id="KW-0238">DNA-binding</keyword>
<dbReference type="PRINTS" id="PR00040">
    <property type="entry name" value="HTHMERR"/>
</dbReference>
<protein>
    <submittedName>
        <fullName evidence="3">MerR family transcriptional regulator</fullName>
    </submittedName>
</protein>
<dbReference type="PANTHER" id="PTHR30204:SF97">
    <property type="entry name" value="MERR FAMILY REGULATORY PROTEIN"/>
    <property type="match status" value="1"/>
</dbReference>
<evidence type="ECO:0000256" key="1">
    <source>
        <dbReference type="ARBA" id="ARBA00023125"/>
    </source>
</evidence>
<feature type="domain" description="HTH merR-type" evidence="2">
    <location>
        <begin position="1"/>
        <end position="68"/>
    </location>
</feature>
<dbReference type="PROSITE" id="PS50937">
    <property type="entry name" value="HTH_MERR_2"/>
    <property type="match status" value="1"/>
</dbReference>
<dbReference type="GO" id="GO:0003677">
    <property type="term" value="F:DNA binding"/>
    <property type="evidence" value="ECO:0007669"/>
    <property type="project" value="UniProtKB-KW"/>
</dbReference>
<accession>A0A4Y3QUC6</accession>
<organism evidence="3 4">
    <name type="scientific">Streptomyces cacaoi</name>
    <dbReference type="NCBI Taxonomy" id="1898"/>
    <lineage>
        <taxon>Bacteria</taxon>
        <taxon>Bacillati</taxon>
        <taxon>Actinomycetota</taxon>
        <taxon>Actinomycetes</taxon>
        <taxon>Kitasatosporales</taxon>
        <taxon>Streptomycetaceae</taxon>
        <taxon>Streptomyces</taxon>
    </lineage>
</organism>
<dbReference type="Gene3D" id="1.10.1660.10">
    <property type="match status" value="1"/>
</dbReference>
<name>A0A4Y3QUC6_STRCI</name>
<dbReference type="AlphaFoldDB" id="A0A4Y3QUC6"/>
<dbReference type="PANTHER" id="PTHR30204">
    <property type="entry name" value="REDOX-CYCLING DRUG-SENSING TRANSCRIPTIONAL ACTIVATOR SOXR"/>
    <property type="match status" value="1"/>
</dbReference>
<dbReference type="SMART" id="SM00422">
    <property type="entry name" value="HTH_MERR"/>
    <property type="match status" value="1"/>
</dbReference>
<evidence type="ECO:0000259" key="2">
    <source>
        <dbReference type="PROSITE" id="PS50937"/>
    </source>
</evidence>
<dbReference type="RefSeq" id="WP_086815977.1">
    <property type="nucleotide sequence ID" value="NZ_BJMM01000003.1"/>
</dbReference>
<dbReference type="GO" id="GO:0003700">
    <property type="term" value="F:DNA-binding transcription factor activity"/>
    <property type="evidence" value="ECO:0007669"/>
    <property type="project" value="InterPro"/>
</dbReference>
<evidence type="ECO:0000313" key="3">
    <source>
        <dbReference type="EMBL" id="GEB48297.1"/>
    </source>
</evidence>
<reference evidence="3 4" key="1">
    <citation type="submission" date="2019-06" db="EMBL/GenBank/DDBJ databases">
        <title>Whole genome shotgun sequence of Streptomyces cacaoi subsp. cacaoi NBRC 12748.</title>
        <authorList>
            <person name="Hosoyama A."/>
            <person name="Uohara A."/>
            <person name="Ohji S."/>
            <person name="Ichikawa N."/>
        </authorList>
    </citation>
    <scope>NUCLEOTIDE SEQUENCE [LARGE SCALE GENOMIC DNA]</scope>
    <source>
        <strain evidence="3 4">NBRC 12748</strain>
    </source>
</reference>
<dbReference type="InterPro" id="IPR000551">
    <property type="entry name" value="MerR-type_HTH_dom"/>
</dbReference>
<keyword evidence="4" id="KW-1185">Reference proteome</keyword>